<reference evidence="3 4" key="1">
    <citation type="submission" date="2014-01" db="EMBL/GenBank/DDBJ databases">
        <title>Plasmidome dynamics in the species complex Clostridium novyi sensu lato converts strains of independent lineages into distinctly different pathogens.</title>
        <authorList>
            <person name="Skarin H."/>
            <person name="Segerman B."/>
        </authorList>
    </citation>
    <scope>NUCLEOTIDE SEQUENCE [LARGE SCALE GENOMIC DNA]</scope>
    <source>
        <strain evidence="3 4">4570</strain>
    </source>
</reference>
<proteinExistence type="predicted"/>
<evidence type="ECO:0000259" key="2">
    <source>
        <dbReference type="SMART" id="SM00460"/>
    </source>
</evidence>
<dbReference type="Proteomes" id="UP000030016">
    <property type="component" value="Unassembled WGS sequence"/>
</dbReference>
<dbReference type="AlphaFoldDB" id="A0AA88ZT02"/>
<feature type="chain" id="PRO_5041739755" evidence="1">
    <location>
        <begin position="23"/>
        <end position="265"/>
    </location>
</feature>
<protein>
    <submittedName>
        <fullName evidence="3">Transglutaminase</fullName>
    </submittedName>
</protein>
<dbReference type="Pfam" id="PF01841">
    <property type="entry name" value="Transglut_core"/>
    <property type="match status" value="1"/>
</dbReference>
<gene>
    <name evidence="3" type="ORF">Z969_07200</name>
</gene>
<dbReference type="InterPro" id="IPR038765">
    <property type="entry name" value="Papain-like_cys_pep_sf"/>
</dbReference>
<comment type="caution">
    <text evidence="3">The sequence shown here is derived from an EMBL/GenBank/DDBJ whole genome shotgun (WGS) entry which is preliminary data.</text>
</comment>
<name>A0AA88ZT02_CLONO</name>
<evidence type="ECO:0000313" key="3">
    <source>
        <dbReference type="EMBL" id="KGN02069.1"/>
    </source>
</evidence>
<evidence type="ECO:0000313" key="4">
    <source>
        <dbReference type="Proteomes" id="UP000030016"/>
    </source>
</evidence>
<accession>A0AA88ZT02</accession>
<dbReference type="Gene3D" id="3.10.620.30">
    <property type="match status" value="1"/>
</dbReference>
<organism evidence="3 4">
    <name type="scientific">Clostridium novyi A str. 4570</name>
    <dbReference type="NCBI Taxonomy" id="1444290"/>
    <lineage>
        <taxon>Bacteria</taxon>
        <taxon>Bacillati</taxon>
        <taxon>Bacillota</taxon>
        <taxon>Clostridia</taxon>
        <taxon>Eubacteriales</taxon>
        <taxon>Clostridiaceae</taxon>
        <taxon>Clostridium</taxon>
    </lineage>
</organism>
<dbReference type="EMBL" id="JDRX01000014">
    <property type="protein sequence ID" value="KGN02069.1"/>
    <property type="molecule type" value="Genomic_DNA"/>
</dbReference>
<dbReference type="PANTHER" id="PTHR33490">
    <property type="entry name" value="BLR5614 PROTEIN-RELATED"/>
    <property type="match status" value="1"/>
</dbReference>
<sequence length="265" mass="30469">MLKKFLASFLVAFTMISTTSLATTTSVSEVINKNKLDNGVISVNYNKDSKIKVMISKDNKKYSYNLNNQSIQIPLQLGNGQYNVFILENIEGNKYKVLSKENINLQLQDQNKVYLQPIQLINWNNDMNAIKKAKELTQYCKDDEEKVMAIYNYVINNIAYDYNKAKTVKTGYVPCIDEVLKNSKGICYDYSSVFAGMLRSVGVPTKLVMGYKNDIKTYHAWNQVYLQKSNKWVTIDTTYDSCLKNKNLSLSMIKNSNQYKVSKEY</sequence>
<dbReference type="PANTHER" id="PTHR33490:SF6">
    <property type="entry name" value="SLL1049 PROTEIN"/>
    <property type="match status" value="1"/>
</dbReference>
<dbReference type="SMART" id="SM00460">
    <property type="entry name" value="TGc"/>
    <property type="match status" value="1"/>
</dbReference>
<dbReference type="InterPro" id="IPR002931">
    <property type="entry name" value="Transglutaminase-like"/>
</dbReference>
<keyword evidence="1" id="KW-0732">Signal</keyword>
<dbReference type="RefSeq" id="WP_039249919.1">
    <property type="nucleotide sequence ID" value="NZ_JDRX01000014.1"/>
</dbReference>
<dbReference type="SUPFAM" id="SSF54001">
    <property type="entry name" value="Cysteine proteinases"/>
    <property type="match status" value="1"/>
</dbReference>
<feature type="signal peptide" evidence="1">
    <location>
        <begin position="1"/>
        <end position="22"/>
    </location>
</feature>
<evidence type="ECO:0000256" key="1">
    <source>
        <dbReference type="SAM" id="SignalP"/>
    </source>
</evidence>
<feature type="domain" description="Transglutaminase-like" evidence="2">
    <location>
        <begin position="179"/>
        <end position="239"/>
    </location>
</feature>